<accession>A0A508T2J0</accession>
<proteinExistence type="predicted"/>
<organism evidence="1 2">
    <name type="scientific">Bradyrhizobium ivorense</name>
    <dbReference type="NCBI Taxonomy" id="2511166"/>
    <lineage>
        <taxon>Bacteria</taxon>
        <taxon>Pseudomonadati</taxon>
        <taxon>Pseudomonadota</taxon>
        <taxon>Alphaproteobacteria</taxon>
        <taxon>Hyphomicrobiales</taxon>
        <taxon>Nitrobacteraceae</taxon>
        <taxon>Bradyrhizobium</taxon>
    </lineage>
</organism>
<comment type="caution">
    <text evidence="1">The sequence shown here is derived from an EMBL/GenBank/DDBJ whole genome shotgun (WGS) entry which is preliminary data.</text>
</comment>
<dbReference type="RefSeq" id="WP_139482240.1">
    <property type="nucleotide sequence ID" value="NZ_CAADFB020000019.1"/>
</dbReference>
<dbReference type="AlphaFoldDB" id="A0A508T2J0"/>
<reference evidence="1" key="1">
    <citation type="submission" date="2019-02" db="EMBL/GenBank/DDBJ databases">
        <authorList>
            <person name="Pothier F.J."/>
        </authorList>
    </citation>
    <scope>NUCLEOTIDE SEQUENCE</scope>
    <source>
        <strain evidence="1">CI-1B</strain>
    </source>
</reference>
<keyword evidence="2" id="KW-1185">Reference proteome</keyword>
<dbReference type="Proteomes" id="UP000328092">
    <property type="component" value="Unassembled WGS sequence"/>
</dbReference>
<gene>
    <name evidence="1" type="ORF">CI1B_27610</name>
</gene>
<evidence type="ECO:0000313" key="1">
    <source>
        <dbReference type="EMBL" id="VIO69555.1"/>
    </source>
</evidence>
<dbReference type="EMBL" id="CAADFC020000009">
    <property type="protein sequence ID" value="VIO69555.1"/>
    <property type="molecule type" value="Genomic_DNA"/>
</dbReference>
<dbReference type="OrthoDB" id="8225062at2"/>
<protein>
    <submittedName>
        <fullName evidence="1">Uncharacterized protein</fullName>
    </submittedName>
</protein>
<sequence length="147" mass="15952">MPNEDLGVSNMSDVAIDPDSVVLYGNSLVDRVTYVSATFSSLIMSMGKVAGDGREVLVPLVEVKFEGPAAHDESASKTFFSEMMPLENIAFILEDISSDLTTVCRHLSEVSAGPVKPDIKRLSETRRFLAEAKGNLEKCLGDLERIA</sequence>
<name>A0A508T2J0_9BRAD</name>
<evidence type="ECO:0000313" key="2">
    <source>
        <dbReference type="Proteomes" id="UP000328092"/>
    </source>
</evidence>